<sequence>MLLHDDDPHGDMEPVEYVFGRRCHAPRHIDDSVAAIGHECYRLVFLPALIFQDFVQPPLWLGVMALNQSEIAARAIRRKGFAHSDFKMGLAVIA</sequence>
<name>A0A2T5H3T7_9RHOB</name>
<gene>
    <name evidence="1" type="ORF">C8N42_1321</name>
</gene>
<comment type="caution">
    <text evidence="1">The sequence shown here is derived from an EMBL/GenBank/DDBJ whole genome shotgun (WGS) entry which is preliminary data.</text>
</comment>
<evidence type="ECO:0000313" key="2">
    <source>
        <dbReference type="Proteomes" id="UP000244077"/>
    </source>
</evidence>
<proteinExistence type="predicted"/>
<dbReference type="Proteomes" id="UP000244077">
    <property type="component" value="Unassembled WGS sequence"/>
</dbReference>
<organism evidence="1 2">
    <name type="scientific">Celeribacter persicus</name>
    <dbReference type="NCBI Taxonomy" id="1651082"/>
    <lineage>
        <taxon>Bacteria</taxon>
        <taxon>Pseudomonadati</taxon>
        <taxon>Pseudomonadota</taxon>
        <taxon>Alphaproteobacteria</taxon>
        <taxon>Rhodobacterales</taxon>
        <taxon>Roseobacteraceae</taxon>
        <taxon>Celeribacter</taxon>
    </lineage>
</organism>
<reference evidence="1 2" key="1">
    <citation type="submission" date="2018-04" db="EMBL/GenBank/DDBJ databases">
        <title>Genomic Encyclopedia of Archaeal and Bacterial Type Strains, Phase II (KMG-II): from individual species to whole genera.</title>
        <authorList>
            <person name="Goeker M."/>
        </authorList>
    </citation>
    <scope>NUCLEOTIDE SEQUENCE [LARGE SCALE GENOMIC DNA]</scope>
    <source>
        <strain evidence="1 2">DSM 100434</strain>
    </source>
</reference>
<keyword evidence="2" id="KW-1185">Reference proteome</keyword>
<dbReference type="EMBL" id="QAOH01000032">
    <property type="protein sequence ID" value="PTQ66252.1"/>
    <property type="molecule type" value="Genomic_DNA"/>
</dbReference>
<dbReference type="AlphaFoldDB" id="A0A2T5H3T7"/>
<protein>
    <submittedName>
        <fullName evidence="1">Uncharacterized protein</fullName>
    </submittedName>
</protein>
<evidence type="ECO:0000313" key="1">
    <source>
        <dbReference type="EMBL" id="PTQ66252.1"/>
    </source>
</evidence>
<accession>A0A2T5H3T7</accession>